<dbReference type="OrthoDB" id="1752602at2"/>
<dbReference type="InterPro" id="IPR014710">
    <property type="entry name" value="RmlC-like_jellyroll"/>
</dbReference>
<dbReference type="Pfam" id="PF07883">
    <property type="entry name" value="Cupin_2"/>
    <property type="match status" value="1"/>
</dbReference>
<feature type="domain" description="Cupin type-2" evidence="1">
    <location>
        <begin position="34"/>
        <end position="99"/>
    </location>
</feature>
<evidence type="ECO:0000313" key="2">
    <source>
        <dbReference type="EMBL" id="CEQ02837.1"/>
    </source>
</evidence>
<proteinExistence type="predicted"/>
<dbReference type="InterPro" id="IPR011051">
    <property type="entry name" value="RmlC_Cupin_sf"/>
</dbReference>
<accession>A0A0C7QQ32</accession>
<dbReference type="Gene3D" id="2.60.120.10">
    <property type="entry name" value="Jelly Rolls"/>
    <property type="match status" value="1"/>
</dbReference>
<name>A0A0C7QQ32_PARSO</name>
<dbReference type="EMBL" id="CEKZ01000003">
    <property type="protein sequence ID" value="CEQ02837.1"/>
    <property type="molecule type" value="Genomic_DNA"/>
</dbReference>
<dbReference type="InterPro" id="IPR013096">
    <property type="entry name" value="Cupin_2"/>
</dbReference>
<dbReference type="AlphaFoldDB" id="A0A0C7QQ32"/>
<evidence type="ECO:0000259" key="1">
    <source>
        <dbReference type="Pfam" id="PF07883"/>
    </source>
</evidence>
<dbReference type="RefSeq" id="WP_055341404.1">
    <property type="nucleotide sequence ID" value="NZ_CEKZ01000003.1"/>
</dbReference>
<dbReference type="SUPFAM" id="SSF51182">
    <property type="entry name" value="RmlC-like cupins"/>
    <property type="match status" value="1"/>
</dbReference>
<dbReference type="Proteomes" id="UP000049127">
    <property type="component" value="Unassembled WGS sequence"/>
</dbReference>
<protein>
    <submittedName>
        <fullName evidence="2">Cupin 2</fullName>
    </submittedName>
</protein>
<sequence length="106" mass="12079">MLNINNIKLNPVNVKSLDTNREILVQNEKFKTVYFEFESGKGLPNHTYNGYAAIYVVDGSVDIEFKSGEKFELKQEDFLPFDARVEHNVIAKETSKVLVIISQPLS</sequence>
<reference evidence="2 3" key="1">
    <citation type="submission" date="2015-01" db="EMBL/GenBank/DDBJ databases">
        <authorList>
            <person name="Aslett A.Martin."/>
            <person name="De Silva Nishadi"/>
        </authorList>
    </citation>
    <scope>NUCLEOTIDE SEQUENCE [LARGE SCALE GENOMIC DNA]</scope>
    <source>
        <strain evidence="2 3">R28058</strain>
    </source>
</reference>
<gene>
    <name evidence="2" type="ORF">R28058_05701</name>
</gene>
<evidence type="ECO:0000313" key="3">
    <source>
        <dbReference type="Proteomes" id="UP000049127"/>
    </source>
</evidence>
<organism evidence="2 3">
    <name type="scientific">Paraclostridium sordellii</name>
    <name type="common">Clostridium sordellii</name>
    <dbReference type="NCBI Taxonomy" id="1505"/>
    <lineage>
        <taxon>Bacteria</taxon>
        <taxon>Bacillati</taxon>
        <taxon>Bacillota</taxon>
        <taxon>Clostridia</taxon>
        <taxon>Peptostreptococcales</taxon>
        <taxon>Peptostreptococcaceae</taxon>
        <taxon>Paraclostridium</taxon>
    </lineage>
</organism>